<dbReference type="AlphaFoldDB" id="A0AAD8MTP0"/>
<evidence type="ECO:0000313" key="3">
    <source>
        <dbReference type="Proteomes" id="UP001237642"/>
    </source>
</evidence>
<accession>A0AAD8MTP0</accession>
<dbReference type="Proteomes" id="UP001237642">
    <property type="component" value="Unassembled WGS sequence"/>
</dbReference>
<evidence type="ECO:0000256" key="1">
    <source>
        <dbReference type="SAM" id="MobiDB-lite"/>
    </source>
</evidence>
<dbReference type="EMBL" id="JAUIZM010000005">
    <property type="protein sequence ID" value="KAK1384724.1"/>
    <property type="molecule type" value="Genomic_DNA"/>
</dbReference>
<evidence type="ECO:0000313" key="2">
    <source>
        <dbReference type="EMBL" id="KAK1384724.1"/>
    </source>
</evidence>
<sequence length="216" mass="24995">MAMKPAWLEALLSETFFVTCQVHQNEDKNKKNILCLICCQSFCPHCLPSHHSHPLLQVRRYVYQDVIRLEDLKKLIACSYIQPYTINSAKAIFLKQREQNRSSYKGPGNNSCFTCERIVQEPFHFCSLSCKVDHMVYQAQDISTINRFDESDFHFSQFRGIQNDQTTPNTSNEDPSHEFQASSCSSHDRGNSEYSNQIMLSLHNRRKGAPRRSPLV</sequence>
<reference evidence="2" key="1">
    <citation type="submission" date="2023-02" db="EMBL/GenBank/DDBJ databases">
        <title>Genome of toxic invasive species Heracleum sosnowskyi carries increased number of genes despite the absence of recent whole-genome duplications.</title>
        <authorList>
            <person name="Schelkunov M."/>
            <person name="Shtratnikova V."/>
            <person name="Makarenko M."/>
            <person name="Klepikova A."/>
            <person name="Omelchenko D."/>
            <person name="Novikova G."/>
            <person name="Obukhova E."/>
            <person name="Bogdanov V."/>
            <person name="Penin A."/>
            <person name="Logacheva M."/>
        </authorList>
    </citation>
    <scope>NUCLEOTIDE SEQUENCE</scope>
    <source>
        <strain evidence="2">Hsosn_3</strain>
        <tissue evidence="2">Leaf</tissue>
    </source>
</reference>
<proteinExistence type="predicted"/>
<reference evidence="2" key="2">
    <citation type="submission" date="2023-05" db="EMBL/GenBank/DDBJ databases">
        <authorList>
            <person name="Schelkunov M.I."/>
        </authorList>
    </citation>
    <scope>NUCLEOTIDE SEQUENCE</scope>
    <source>
        <strain evidence="2">Hsosn_3</strain>
        <tissue evidence="2">Leaf</tissue>
    </source>
</reference>
<feature type="compositionally biased region" description="Polar residues" evidence="1">
    <location>
        <begin position="162"/>
        <end position="185"/>
    </location>
</feature>
<keyword evidence="3" id="KW-1185">Reference proteome</keyword>
<name>A0AAD8MTP0_9APIA</name>
<protein>
    <submittedName>
        <fullName evidence="2">PLATZ transcription factor family protein</fullName>
    </submittedName>
</protein>
<gene>
    <name evidence="2" type="ORF">POM88_022459</name>
</gene>
<dbReference type="InterPro" id="IPR006734">
    <property type="entry name" value="PLATZ"/>
</dbReference>
<dbReference type="Pfam" id="PF04640">
    <property type="entry name" value="PLATZ"/>
    <property type="match status" value="1"/>
</dbReference>
<feature type="region of interest" description="Disordered" evidence="1">
    <location>
        <begin position="162"/>
        <end position="190"/>
    </location>
</feature>
<dbReference type="PANTHER" id="PTHR31065">
    <property type="entry name" value="PLATZ TRANSCRIPTION FACTOR FAMILY PROTEIN"/>
    <property type="match status" value="1"/>
</dbReference>
<organism evidence="2 3">
    <name type="scientific">Heracleum sosnowskyi</name>
    <dbReference type="NCBI Taxonomy" id="360622"/>
    <lineage>
        <taxon>Eukaryota</taxon>
        <taxon>Viridiplantae</taxon>
        <taxon>Streptophyta</taxon>
        <taxon>Embryophyta</taxon>
        <taxon>Tracheophyta</taxon>
        <taxon>Spermatophyta</taxon>
        <taxon>Magnoliopsida</taxon>
        <taxon>eudicotyledons</taxon>
        <taxon>Gunneridae</taxon>
        <taxon>Pentapetalae</taxon>
        <taxon>asterids</taxon>
        <taxon>campanulids</taxon>
        <taxon>Apiales</taxon>
        <taxon>Apiaceae</taxon>
        <taxon>Apioideae</taxon>
        <taxon>apioid superclade</taxon>
        <taxon>Tordylieae</taxon>
        <taxon>Tordyliinae</taxon>
        <taxon>Heracleum</taxon>
    </lineage>
</organism>
<dbReference type="PANTHER" id="PTHR31065:SF46">
    <property type="entry name" value="PLATZ TRANSCRIPTION FACTOR FAMILY PROTEIN-RELATED"/>
    <property type="match status" value="1"/>
</dbReference>
<comment type="caution">
    <text evidence="2">The sequence shown here is derived from an EMBL/GenBank/DDBJ whole genome shotgun (WGS) entry which is preliminary data.</text>
</comment>